<gene>
    <name evidence="2" type="ORF">Apa02nite_024390</name>
</gene>
<proteinExistence type="predicted"/>
<keyword evidence="3" id="KW-1185">Reference proteome</keyword>
<name>A0ABQ4B6M9_9ACTN</name>
<dbReference type="Proteomes" id="UP000624709">
    <property type="component" value="Unassembled WGS sequence"/>
</dbReference>
<reference evidence="2 3" key="1">
    <citation type="submission" date="2021-01" db="EMBL/GenBank/DDBJ databases">
        <title>Whole genome shotgun sequence of Actinoplanes palleronii NBRC 14916.</title>
        <authorList>
            <person name="Komaki H."/>
            <person name="Tamura T."/>
        </authorList>
    </citation>
    <scope>NUCLEOTIDE SEQUENCE [LARGE SCALE GENOMIC DNA]</scope>
    <source>
        <strain evidence="2 3">NBRC 14916</strain>
    </source>
</reference>
<organism evidence="2 3">
    <name type="scientific">Actinoplanes palleronii</name>
    <dbReference type="NCBI Taxonomy" id="113570"/>
    <lineage>
        <taxon>Bacteria</taxon>
        <taxon>Bacillati</taxon>
        <taxon>Actinomycetota</taxon>
        <taxon>Actinomycetes</taxon>
        <taxon>Micromonosporales</taxon>
        <taxon>Micromonosporaceae</taxon>
        <taxon>Actinoplanes</taxon>
    </lineage>
</organism>
<evidence type="ECO:0000256" key="1">
    <source>
        <dbReference type="SAM" id="MobiDB-lite"/>
    </source>
</evidence>
<feature type="region of interest" description="Disordered" evidence="1">
    <location>
        <begin position="78"/>
        <end position="146"/>
    </location>
</feature>
<comment type="caution">
    <text evidence="2">The sequence shown here is derived from an EMBL/GenBank/DDBJ whole genome shotgun (WGS) entry which is preliminary data.</text>
</comment>
<evidence type="ECO:0000313" key="3">
    <source>
        <dbReference type="Proteomes" id="UP000624709"/>
    </source>
</evidence>
<feature type="compositionally biased region" description="Low complexity" evidence="1">
    <location>
        <begin position="131"/>
        <end position="144"/>
    </location>
</feature>
<evidence type="ECO:0000313" key="2">
    <source>
        <dbReference type="EMBL" id="GIE66331.1"/>
    </source>
</evidence>
<dbReference type="EMBL" id="BOMS01000031">
    <property type="protein sequence ID" value="GIE66331.1"/>
    <property type="molecule type" value="Genomic_DNA"/>
</dbReference>
<feature type="compositionally biased region" description="Low complexity" evidence="1">
    <location>
        <begin position="84"/>
        <end position="97"/>
    </location>
</feature>
<feature type="compositionally biased region" description="Low complexity" evidence="1">
    <location>
        <begin position="114"/>
        <end position="123"/>
    </location>
</feature>
<dbReference type="RefSeq" id="WP_203825118.1">
    <property type="nucleotide sequence ID" value="NZ_BAAATY010000006.1"/>
</dbReference>
<accession>A0ABQ4B6M9</accession>
<protein>
    <submittedName>
        <fullName evidence="2">Uncharacterized protein</fullName>
    </submittedName>
</protein>
<sequence>MAERPQNDLGAVLRQEAERHLPDGDAMFDRINRQRFAGTPAPPARPLWSFTGLRPMAAAFSVAATLVAGFTGIKLLTSDEPERTPTATTGTASAAPTSRPPLPVTTRPSPSAAGTPKHTTTTTTGGGGPTGRPHASRSSAAAPPAFQPVSGFVSSSGVINEYSTDTWGQSDVTITNTRQITALDLAISVARTAGVANTGNWSTVPGSMITITLAEEKDALIYRFTLKPGGVLAAGSYVFAAQYQQAGKRDPGADLYGAVASAGEQRAEVTGAFVAAS</sequence>